<evidence type="ECO:0000256" key="5">
    <source>
        <dbReference type="ARBA" id="ARBA00093456"/>
    </source>
</evidence>
<dbReference type="OrthoDB" id="27031at2759"/>
<dbReference type="GO" id="GO:0000793">
    <property type="term" value="C:condensed chromosome"/>
    <property type="evidence" value="ECO:0007669"/>
    <property type="project" value="TreeGrafter"/>
</dbReference>
<evidence type="ECO:0000256" key="4">
    <source>
        <dbReference type="ARBA" id="ARBA00023242"/>
    </source>
</evidence>
<comment type="subcellular location">
    <subcellularLocation>
        <location evidence="1">Nucleus</location>
    </subcellularLocation>
</comment>
<evidence type="ECO:0000313" key="7">
    <source>
        <dbReference type="EMBL" id="PHT41056.1"/>
    </source>
</evidence>
<protein>
    <submittedName>
        <fullName evidence="7">Uncharacterized protein</fullName>
    </submittedName>
</protein>
<reference evidence="7 8" key="1">
    <citation type="journal article" date="2017" name="Genome Biol.">
        <title>New reference genome sequences of hot pepper reveal the massive evolution of plant disease-resistance genes by retroduplication.</title>
        <authorList>
            <person name="Kim S."/>
            <person name="Park J."/>
            <person name="Yeom S.I."/>
            <person name="Kim Y.M."/>
            <person name="Seo E."/>
            <person name="Kim K.T."/>
            <person name="Kim M.S."/>
            <person name="Lee J.M."/>
            <person name="Cheong K."/>
            <person name="Shin H.S."/>
            <person name="Kim S.B."/>
            <person name="Han K."/>
            <person name="Lee J."/>
            <person name="Park M."/>
            <person name="Lee H.A."/>
            <person name="Lee H.Y."/>
            <person name="Lee Y."/>
            <person name="Oh S."/>
            <person name="Lee J.H."/>
            <person name="Choi E."/>
            <person name="Choi E."/>
            <person name="Lee S.E."/>
            <person name="Jeon J."/>
            <person name="Kim H."/>
            <person name="Choi G."/>
            <person name="Song H."/>
            <person name="Lee J."/>
            <person name="Lee S.C."/>
            <person name="Kwon J.K."/>
            <person name="Lee H.Y."/>
            <person name="Koo N."/>
            <person name="Hong Y."/>
            <person name="Kim R.W."/>
            <person name="Kang W.H."/>
            <person name="Huh J.H."/>
            <person name="Kang B.C."/>
            <person name="Yang T.J."/>
            <person name="Lee Y.H."/>
            <person name="Bennetzen J.L."/>
            <person name="Choi D."/>
        </authorList>
    </citation>
    <scope>NUCLEOTIDE SEQUENCE [LARGE SCALE GENOMIC DNA]</scope>
    <source>
        <strain evidence="8">cv. PBC81</strain>
    </source>
</reference>
<feature type="compositionally biased region" description="Polar residues" evidence="6">
    <location>
        <begin position="261"/>
        <end position="270"/>
    </location>
</feature>
<keyword evidence="8" id="KW-1185">Reference proteome</keyword>
<keyword evidence="2" id="KW-1017">Isopeptide bond</keyword>
<dbReference type="AlphaFoldDB" id="A0A2G2W750"/>
<feature type="region of interest" description="Disordered" evidence="6">
    <location>
        <begin position="245"/>
        <end position="270"/>
    </location>
</feature>
<dbReference type="GO" id="GO:0036297">
    <property type="term" value="P:interstrand cross-link repair"/>
    <property type="evidence" value="ECO:0007669"/>
    <property type="project" value="TreeGrafter"/>
</dbReference>
<evidence type="ECO:0000256" key="3">
    <source>
        <dbReference type="ARBA" id="ARBA00022843"/>
    </source>
</evidence>
<dbReference type="EMBL" id="MLFT02000008">
    <property type="protein sequence ID" value="PHT41056.1"/>
    <property type="molecule type" value="Genomic_DNA"/>
</dbReference>
<dbReference type="GO" id="GO:0031573">
    <property type="term" value="P:mitotic intra-S DNA damage checkpoint signaling"/>
    <property type="evidence" value="ECO:0007669"/>
    <property type="project" value="TreeGrafter"/>
</dbReference>
<dbReference type="GO" id="GO:0070182">
    <property type="term" value="F:DNA polymerase binding"/>
    <property type="evidence" value="ECO:0007669"/>
    <property type="project" value="TreeGrafter"/>
</dbReference>
<dbReference type="Proteomes" id="UP000224567">
    <property type="component" value="Unassembled WGS sequence"/>
</dbReference>
<evidence type="ECO:0000256" key="6">
    <source>
        <dbReference type="SAM" id="MobiDB-lite"/>
    </source>
</evidence>
<comment type="caution">
    <text evidence="7">The sequence shown here is derived from an EMBL/GenBank/DDBJ whole genome shotgun (WGS) entry which is preliminary data.</text>
</comment>
<reference evidence="8" key="2">
    <citation type="journal article" date="2017" name="J. Anim. Genet.">
        <title>Multiple reference genome sequences of hot pepper reveal the massive evolution of plant disease resistance genes by retroduplication.</title>
        <authorList>
            <person name="Kim S."/>
            <person name="Park J."/>
            <person name="Yeom S.-I."/>
            <person name="Kim Y.-M."/>
            <person name="Seo E."/>
            <person name="Kim K.-T."/>
            <person name="Kim M.-S."/>
            <person name="Lee J.M."/>
            <person name="Cheong K."/>
            <person name="Shin H.-S."/>
            <person name="Kim S.-B."/>
            <person name="Han K."/>
            <person name="Lee J."/>
            <person name="Park M."/>
            <person name="Lee H.-A."/>
            <person name="Lee H.-Y."/>
            <person name="Lee Y."/>
            <person name="Oh S."/>
            <person name="Lee J.H."/>
            <person name="Choi E."/>
            <person name="Choi E."/>
            <person name="Lee S.E."/>
            <person name="Jeon J."/>
            <person name="Kim H."/>
            <person name="Choi G."/>
            <person name="Song H."/>
            <person name="Lee J."/>
            <person name="Lee S.-C."/>
            <person name="Kwon J.-K."/>
            <person name="Lee H.-Y."/>
            <person name="Koo N."/>
            <person name="Hong Y."/>
            <person name="Kim R.W."/>
            <person name="Kang W.-H."/>
            <person name="Huh J.H."/>
            <person name="Kang B.-C."/>
            <person name="Yang T.-J."/>
            <person name="Lee Y.-H."/>
            <person name="Bennetzen J.L."/>
            <person name="Choi D."/>
        </authorList>
    </citation>
    <scope>NUCLEOTIDE SEQUENCE [LARGE SCALE GENOMIC DNA]</scope>
    <source>
        <strain evidence="8">cv. PBC81</strain>
    </source>
</reference>
<evidence type="ECO:0000256" key="2">
    <source>
        <dbReference type="ARBA" id="ARBA00022499"/>
    </source>
</evidence>
<organism evidence="7 8">
    <name type="scientific">Capsicum baccatum</name>
    <name type="common">Peruvian pepper</name>
    <dbReference type="NCBI Taxonomy" id="33114"/>
    <lineage>
        <taxon>Eukaryota</taxon>
        <taxon>Viridiplantae</taxon>
        <taxon>Streptophyta</taxon>
        <taxon>Embryophyta</taxon>
        <taxon>Tracheophyta</taxon>
        <taxon>Spermatophyta</taxon>
        <taxon>Magnoliopsida</taxon>
        <taxon>eudicotyledons</taxon>
        <taxon>Gunneridae</taxon>
        <taxon>Pentapetalae</taxon>
        <taxon>asterids</taxon>
        <taxon>lamiids</taxon>
        <taxon>Solanales</taxon>
        <taxon>Solanaceae</taxon>
        <taxon>Solanoideae</taxon>
        <taxon>Capsiceae</taxon>
        <taxon>Capsicum</taxon>
    </lineage>
</organism>
<sequence>MSNYEEALELLETSMNSCKQLPLPLIMFYDELAFTWKKKALHPAIVEWAASSLQILPANFVLLSSIEGLANQGSLAGIDALLGCPIHLPSSKFFCEMLWGSLSGKQKQIIILSLYYAANWLRELLNAFCTQAVDEFNAASQATREEITLKLFKWLRNLVFLESLLNSSLKQCSLSLPALQPHLESLSLNQLDHNRNQEMKNENGNGNIGPSQKKKKEKKSSQISLTDGKFRQPTIMDALRKAGAIPSQEPSMGPSGMCSKGSASEPSRNQQCNINMSANVDVSTAVDHVEAQRHKFRPLLLDCLTILTFQKTQHSCCADPAAELPLCLYIPRDLNRKLDYFNPRRHILVRHMSVPLAFGEMKVIEFISKIQPLFPSLRRHLDSAVSGLREDTDTCPDHWRTHSAFAGNPDIPNITSFRPSASRSVIKETLQCFGKALNIPDVQRDRSVLSDLLEAFKPISISDCFFKGMQLIPSPGDMAYLYAGAYSFVGNIFDAACAVSFALASEVLLSLESMLVSFRTILGNNLNDIGKDIRTGFSKELSSFLSKKLGTFAYKLLMQKSYGVNDIEDGQKVKAEVIQKLLRIYLENSQSTSDSLSELACSVLPQENPKSYPVYMSGFIMQICSGGWLLFSYSLSCNILHLVQGHEENLAMINRLVKEILLLEKARGGGEVEEVKCLLKKLQQSVNVAVSLVNLCKTHDKVNVRAIAVKFGGKFVDSFLKAFGFLQGQFELHHEQIIKMVRELQTATRTIQTPCSDAKGMKQTTITCKIPIAKRSMERLLFRVKELLHSTSTGYTFWMENMDADDHTDIAGE</sequence>
<proteinExistence type="inferred from homology"/>
<dbReference type="STRING" id="33114.A0A2G2W750"/>
<dbReference type="Pfam" id="PF14631">
    <property type="entry name" value="FancD2"/>
    <property type="match status" value="2"/>
</dbReference>
<dbReference type="GO" id="GO:0005634">
    <property type="term" value="C:nucleus"/>
    <property type="evidence" value="ECO:0007669"/>
    <property type="project" value="UniProtKB-SubCell"/>
</dbReference>
<gene>
    <name evidence="7" type="ORF">CQW23_19910</name>
</gene>
<evidence type="ECO:0000256" key="1">
    <source>
        <dbReference type="ARBA" id="ARBA00004123"/>
    </source>
</evidence>
<dbReference type="GO" id="GO:0007129">
    <property type="term" value="P:homologous chromosome pairing at meiosis"/>
    <property type="evidence" value="ECO:0007669"/>
    <property type="project" value="TreeGrafter"/>
</dbReference>
<comment type="similarity">
    <text evidence="5">Belongs to the Fanconi anemia protein FANCD2 family.</text>
</comment>
<dbReference type="InterPro" id="IPR029448">
    <property type="entry name" value="FANCD2"/>
</dbReference>
<dbReference type="PANTHER" id="PTHR32086">
    <property type="entry name" value="FANCONI ANEMIA GROUP D2 PROTEIN"/>
    <property type="match status" value="1"/>
</dbReference>
<dbReference type="GO" id="GO:1990918">
    <property type="term" value="P:double-strand break repair involved in meiotic recombination"/>
    <property type="evidence" value="ECO:0007669"/>
    <property type="project" value="TreeGrafter"/>
</dbReference>
<keyword evidence="4" id="KW-0539">Nucleus</keyword>
<name>A0A2G2W750_CAPBA</name>
<evidence type="ECO:0000313" key="8">
    <source>
        <dbReference type="Proteomes" id="UP000224567"/>
    </source>
</evidence>
<feature type="region of interest" description="Disordered" evidence="6">
    <location>
        <begin position="197"/>
        <end position="227"/>
    </location>
</feature>
<dbReference type="PANTHER" id="PTHR32086:SF0">
    <property type="entry name" value="FANCONI ANEMIA GROUP D2 PROTEIN"/>
    <property type="match status" value="1"/>
</dbReference>
<keyword evidence="3" id="KW-0832">Ubl conjugation</keyword>
<accession>A0A2G2W750</accession>